<feature type="region of interest" description="Disordered" evidence="4">
    <location>
        <begin position="1121"/>
        <end position="1220"/>
    </location>
</feature>
<dbReference type="PANTHER" id="PTHR22872:SF2">
    <property type="entry name" value="INHIBITOR OF BRUTON TYROSINE KINASE"/>
    <property type="match status" value="1"/>
</dbReference>
<evidence type="ECO:0000259" key="5">
    <source>
        <dbReference type="PROSITE" id="PS50097"/>
    </source>
</evidence>
<dbReference type="Proteomes" id="UP001182556">
    <property type="component" value="Unassembled WGS sequence"/>
</dbReference>
<evidence type="ECO:0000256" key="4">
    <source>
        <dbReference type="SAM" id="MobiDB-lite"/>
    </source>
</evidence>
<dbReference type="InterPro" id="IPR051625">
    <property type="entry name" value="Signaling_Regulatory_Domain"/>
</dbReference>
<reference evidence="6" key="1">
    <citation type="submission" date="2023-02" db="EMBL/GenBank/DDBJ databases">
        <title>Identification and recombinant expression of a fungal hydrolase from Papiliotrema laurentii that hydrolyzes apple cutin and clears colloidal polyester polyurethane.</title>
        <authorList>
            <consortium name="DOE Joint Genome Institute"/>
            <person name="Roman V.A."/>
            <person name="Bojanowski C."/>
            <person name="Crable B.R."/>
            <person name="Wagner D.N."/>
            <person name="Hung C.S."/>
            <person name="Nadeau L.J."/>
            <person name="Schratz L."/>
            <person name="Haridas S."/>
            <person name="Pangilinan J."/>
            <person name="Lipzen A."/>
            <person name="Na H."/>
            <person name="Yan M."/>
            <person name="Ng V."/>
            <person name="Grigoriev I.V."/>
            <person name="Spatafora J.W."/>
            <person name="Barlow D."/>
            <person name="Biffinger J."/>
            <person name="Kelley-Loughnane N."/>
            <person name="Varaljay V.A."/>
            <person name="Crookes-Goodson W.J."/>
        </authorList>
    </citation>
    <scope>NUCLEOTIDE SEQUENCE</scope>
    <source>
        <strain evidence="6">5307AH</strain>
    </source>
</reference>
<dbReference type="PROSITE" id="PS50097">
    <property type="entry name" value="BTB"/>
    <property type="match status" value="2"/>
</dbReference>
<feature type="compositionally biased region" description="Polar residues" evidence="4">
    <location>
        <begin position="1204"/>
        <end position="1220"/>
    </location>
</feature>
<dbReference type="EMBL" id="JAODAN010000004">
    <property type="protein sequence ID" value="KAK1924929.1"/>
    <property type="molecule type" value="Genomic_DNA"/>
</dbReference>
<feature type="repeat" description="RCC1" evidence="3">
    <location>
        <begin position="237"/>
        <end position="286"/>
    </location>
</feature>
<evidence type="ECO:0000313" key="6">
    <source>
        <dbReference type="EMBL" id="KAK1924929.1"/>
    </source>
</evidence>
<gene>
    <name evidence="6" type="ORF">DB88DRAFT_487377</name>
</gene>
<dbReference type="InterPro" id="IPR036770">
    <property type="entry name" value="Ankyrin_rpt-contain_sf"/>
</dbReference>
<feature type="compositionally biased region" description="Low complexity" evidence="4">
    <location>
        <begin position="1152"/>
        <end position="1168"/>
    </location>
</feature>
<feature type="region of interest" description="Disordered" evidence="4">
    <location>
        <begin position="25"/>
        <end position="45"/>
    </location>
</feature>
<feature type="region of interest" description="Disordered" evidence="4">
    <location>
        <begin position="1316"/>
        <end position="1412"/>
    </location>
</feature>
<protein>
    <recommendedName>
        <fullName evidence="5">BTB domain-containing protein</fullName>
    </recommendedName>
</protein>
<feature type="repeat" description="RCC1" evidence="3">
    <location>
        <begin position="287"/>
        <end position="353"/>
    </location>
</feature>
<dbReference type="SUPFAM" id="SSF50985">
    <property type="entry name" value="RCC1/BLIP-II"/>
    <property type="match status" value="1"/>
</dbReference>
<feature type="region of interest" description="Disordered" evidence="4">
    <location>
        <begin position="1278"/>
        <end position="1303"/>
    </location>
</feature>
<dbReference type="SMART" id="SM00225">
    <property type="entry name" value="BTB"/>
    <property type="match status" value="2"/>
</dbReference>
<sequence length="1412" mass="153555">MPNLHVHYYHGNVKAFRQELDGTQAATGHDRSRNHAGGAGGGGGGSLGKSWTGLGVMSGNTGKADPNERDAFGRTVLHLAAGTLTQQAYSFFSILLRNPDIRVNLQDYESGYTALHRALFAGNIRVARDLLARNDIDLSVKDAEGLTAFDLYNGTVDGTNPVRGDQGSDLYVWGVNRNFTLGTGDSSDKAFPDRVNLLTQNQASEHPDPAQRFYHVGVHDVAMSKLHTGVITSEARGNLSMCGFGSNGRLGRSVHSQLALLPMPDLPHTIVSIALGQDHTLALTSGGYILSWGHNRFFQLGYVFDQPENPIHGRIKDEDQVQVSPRRIVGPLKKEWVRGVAAGRMSSACWTAESVWTWGTNAGHLGYDKASNPVQVVPRKVTAITQPVIDVAISDYAMICLVDSFEVVCFHHDANFRITFSTPRILSDAFPFRPPQATLKPMIEKVTSSGQTFAALSSIGDVFTFSLPNPLEDISKDARDRHVTVKPQLIWALRKSFTAVKDVALGSDGTVIICTHSGHVFVRQRVKSGSGLKFRRIPYIQRAIKVACNESGAFAAVRVDAKATPIPLVGRTLEEDLALLQPHYRRFENQMTAEDFELRAAARAEDEEDEDEGSNSVHKDLSSANRLCTILRRWRNDTTDTLFAWSAPLLGSDLHLVVGENAIPAHRTILALRIPLVTKIIKGTQLDRVSYTNLDGPKLSLDVCHPLVALLLLQYVYADDVTAIWDPRVARAIQTRFADLNLPIAQIKADLRSLADLFGLTPLSTVLESASKVQIPQKTLSTNLRTFFTSTYANSATGGACDVVIRLADKEVSCSSVILRARCPFFEAMFADRDWTTERLDQGSVVVDMTHLRWRPMRMVFRFIHEGLEDDLFDYLHQETLDEFLDFVFEVLAAATELLLDRLVLVCSRVITRHCNVYNAAALACEASFYQATTLKLSIFDYIVSSMETMLESGLLDEMYEDVLLDLCQHIGRKQLKKLSVSRSGELVNGMMEKWKDWLALQDIPAPRVRQAWRWKPRSPVISPVDFTTGPSKEKRRKTPSPVLSPDLRPVTATSNGHDDIFAMDDDIPTPLSTGYAMQTPRSSRPVTPFDLSGGSASKAPVWKSRAVEAEKVDLRSVMAEAAASKTPARSPMLGPVSGRTPTTDRRPPLPSSISTPSKSPSLARSPPSGGPSSGANGPWRAMDRTKSSLSAVQLAQASTQQTKMSRATGSQASPVTQATQARVINPVKLQPAPAGAQRKASSGAAWTTSSAFAPVAPVASLSPDARSFSLLAIQQQEQDFAERSKRPQTKSFAEIQEEERKAEIARAEEQEFMRWWEEEQARVAGEQGGPPTGGAGGATRGGRGRGRGRGAERGRKVPPQGRGRGRGGGPGGGGPAGGGRADPATGSGASGAPNGPGQGKKKKQDAKVPPA</sequence>
<feature type="repeat" description="RCC1" evidence="3">
    <location>
        <begin position="353"/>
        <end position="404"/>
    </location>
</feature>
<dbReference type="Pfam" id="PF13540">
    <property type="entry name" value="RCC1_2"/>
    <property type="match status" value="1"/>
</dbReference>
<keyword evidence="1" id="KW-0677">Repeat</keyword>
<dbReference type="SUPFAM" id="SSF54695">
    <property type="entry name" value="POZ domain"/>
    <property type="match status" value="2"/>
</dbReference>
<dbReference type="SMART" id="SM00248">
    <property type="entry name" value="ANK"/>
    <property type="match status" value="2"/>
</dbReference>
<feature type="compositionally biased region" description="Low complexity" evidence="4">
    <location>
        <begin position="1188"/>
        <end position="1203"/>
    </location>
</feature>
<evidence type="ECO:0000256" key="3">
    <source>
        <dbReference type="PROSITE-ProRule" id="PRU00235"/>
    </source>
</evidence>
<dbReference type="SUPFAM" id="SSF48403">
    <property type="entry name" value="Ankyrin repeat"/>
    <property type="match status" value="1"/>
</dbReference>
<name>A0AAD9FRI9_PAPLA</name>
<dbReference type="InterPro" id="IPR002110">
    <property type="entry name" value="Ankyrin_rpt"/>
</dbReference>
<feature type="region of interest" description="Disordered" evidence="4">
    <location>
        <begin position="1024"/>
        <end position="1102"/>
    </location>
</feature>
<accession>A0AAD9FRI9</accession>
<feature type="compositionally biased region" description="Low complexity" evidence="4">
    <location>
        <begin position="1384"/>
        <end position="1396"/>
    </location>
</feature>
<dbReference type="InterPro" id="IPR000210">
    <property type="entry name" value="BTB/POZ_dom"/>
</dbReference>
<evidence type="ECO:0000313" key="7">
    <source>
        <dbReference type="Proteomes" id="UP001182556"/>
    </source>
</evidence>
<feature type="domain" description="BTB" evidence="5">
    <location>
        <begin position="652"/>
        <end position="721"/>
    </location>
</feature>
<feature type="compositionally biased region" description="Gly residues" evidence="4">
    <location>
        <begin position="1327"/>
        <end position="1342"/>
    </location>
</feature>
<dbReference type="InterPro" id="IPR000408">
    <property type="entry name" value="Reg_chr_condens"/>
</dbReference>
<dbReference type="PANTHER" id="PTHR22872">
    <property type="entry name" value="BTK-BINDING PROTEIN-RELATED"/>
    <property type="match status" value="1"/>
</dbReference>
<dbReference type="Gene3D" id="1.25.40.20">
    <property type="entry name" value="Ankyrin repeat-containing domain"/>
    <property type="match status" value="1"/>
</dbReference>
<dbReference type="InterPro" id="IPR009091">
    <property type="entry name" value="RCC1/BLIP-II"/>
</dbReference>
<keyword evidence="7" id="KW-1185">Reference proteome</keyword>
<evidence type="ECO:0000256" key="1">
    <source>
        <dbReference type="ARBA" id="ARBA00022737"/>
    </source>
</evidence>
<feature type="compositionally biased region" description="Polar residues" evidence="4">
    <location>
        <begin position="1071"/>
        <end position="1086"/>
    </location>
</feature>
<dbReference type="Pfam" id="PF12796">
    <property type="entry name" value="Ank_2"/>
    <property type="match status" value="1"/>
</dbReference>
<proteinExistence type="predicted"/>
<feature type="repeat" description="ANK" evidence="2">
    <location>
        <begin position="110"/>
        <end position="143"/>
    </location>
</feature>
<dbReference type="PROSITE" id="PS50012">
    <property type="entry name" value="RCC1_3"/>
    <property type="match status" value="4"/>
</dbReference>
<dbReference type="Gene3D" id="3.30.710.10">
    <property type="entry name" value="Potassium Channel Kv1.1, Chain A"/>
    <property type="match status" value="2"/>
</dbReference>
<organism evidence="6 7">
    <name type="scientific">Papiliotrema laurentii</name>
    <name type="common">Cryptococcus laurentii</name>
    <dbReference type="NCBI Taxonomy" id="5418"/>
    <lineage>
        <taxon>Eukaryota</taxon>
        <taxon>Fungi</taxon>
        <taxon>Dikarya</taxon>
        <taxon>Basidiomycota</taxon>
        <taxon>Agaricomycotina</taxon>
        <taxon>Tremellomycetes</taxon>
        <taxon>Tremellales</taxon>
        <taxon>Rhynchogastremaceae</taxon>
        <taxon>Papiliotrema</taxon>
    </lineage>
</organism>
<feature type="domain" description="BTB" evidence="5">
    <location>
        <begin position="801"/>
        <end position="867"/>
    </location>
</feature>
<feature type="repeat" description="RCC1" evidence="3">
    <location>
        <begin position="168"/>
        <end position="234"/>
    </location>
</feature>
<dbReference type="Pfam" id="PF00651">
    <property type="entry name" value="BTB"/>
    <property type="match status" value="1"/>
</dbReference>
<dbReference type="CDD" id="cd18186">
    <property type="entry name" value="BTB_POZ_ZBTB_KLHL-like"/>
    <property type="match status" value="2"/>
</dbReference>
<dbReference type="Gene3D" id="2.130.10.30">
    <property type="entry name" value="Regulator of chromosome condensation 1/beta-lactamase-inhibitor protein II"/>
    <property type="match status" value="1"/>
</dbReference>
<evidence type="ECO:0000256" key="2">
    <source>
        <dbReference type="PROSITE-ProRule" id="PRU00023"/>
    </source>
</evidence>
<feature type="compositionally biased region" description="Gly residues" evidence="4">
    <location>
        <begin position="1367"/>
        <end position="1381"/>
    </location>
</feature>
<keyword evidence="2" id="KW-0040">ANK repeat</keyword>
<dbReference type="InterPro" id="IPR011333">
    <property type="entry name" value="SKP1/BTB/POZ_sf"/>
</dbReference>
<comment type="caution">
    <text evidence="6">The sequence shown here is derived from an EMBL/GenBank/DDBJ whole genome shotgun (WGS) entry which is preliminary data.</text>
</comment>
<dbReference type="PROSITE" id="PS50088">
    <property type="entry name" value="ANK_REPEAT"/>
    <property type="match status" value="1"/>
</dbReference>